<dbReference type="Proteomes" id="UP000324897">
    <property type="component" value="Chromosome 5"/>
</dbReference>
<reference evidence="2 3" key="1">
    <citation type="journal article" date="2019" name="Sci. Rep.">
        <title>A high-quality genome of Eragrostis curvula grass provides insights into Poaceae evolution and supports new strategies to enhance forage quality.</title>
        <authorList>
            <person name="Carballo J."/>
            <person name="Santos B.A.C.M."/>
            <person name="Zappacosta D."/>
            <person name="Garbus I."/>
            <person name="Selva J.P."/>
            <person name="Gallo C.A."/>
            <person name="Diaz A."/>
            <person name="Albertini E."/>
            <person name="Caccamo M."/>
            <person name="Echenique V."/>
        </authorList>
    </citation>
    <scope>NUCLEOTIDE SEQUENCE [LARGE SCALE GENOMIC DNA]</scope>
    <source>
        <strain evidence="3">cv. Victoria</strain>
        <tissue evidence="2">Leaf</tissue>
    </source>
</reference>
<feature type="non-terminal residue" evidence="2">
    <location>
        <position position="1"/>
    </location>
</feature>
<evidence type="ECO:0000256" key="1">
    <source>
        <dbReference type="SAM" id="MobiDB-lite"/>
    </source>
</evidence>
<dbReference type="AlphaFoldDB" id="A0A5J9W726"/>
<evidence type="ECO:0000313" key="3">
    <source>
        <dbReference type="Proteomes" id="UP000324897"/>
    </source>
</evidence>
<accession>A0A5J9W726</accession>
<comment type="caution">
    <text evidence="2">The sequence shown here is derived from an EMBL/GenBank/DDBJ whole genome shotgun (WGS) entry which is preliminary data.</text>
</comment>
<gene>
    <name evidence="2" type="ORF">EJB05_03359</name>
</gene>
<protein>
    <submittedName>
        <fullName evidence="2">Uncharacterized protein</fullName>
    </submittedName>
</protein>
<feature type="compositionally biased region" description="Basic and acidic residues" evidence="1">
    <location>
        <begin position="144"/>
        <end position="155"/>
    </location>
</feature>
<feature type="region of interest" description="Disordered" evidence="1">
    <location>
        <begin position="100"/>
        <end position="155"/>
    </location>
</feature>
<organism evidence="2 3">
    <name type="scientific">Eragrostis curvula</name>
    <name type="common">weeping love grass</name>
    <dbReference type="NCBI Taxonomy" id="38414"/>
    <lineage>
        <taxon>Eukaryota</taxon>
        <taxon>Viridiplantae</taxon>
        <taxon>Streptophyta</taxon>
        <taxon>Embryophyta</taxon>
        <taxon>Tracheophyta</taxon>
        <taxon>Spermatophyta</taxon>
        <taxon>Magnoliopsida</taxon>
        <taxon>Liliopsida</taxon>
        <taxon>Poales</taxon>
        <taxon>Poaceae</taxon>
        <taxon>PACMAD clade</taxon>
        <taxon>Chloridoideae</taxon>
        <taxon>Eragrostideae</taxon>
        <taxon>Eragrostidinae</taxon>
        <taxon>Eragrostis</taxon>
    </lineage>
</organism>
<name>A0A5J9W726_9POAL</name>
<dbReference type="EMBL" id="RWGY01000004">
    <property type="protein sequence ID" value="TVU43938.1"/>
    <property type="molecule type" value="Genomic_DNA"/>
</dbReference>
<sequence length="155" mass="17292">TPRGGEERRSTECVELGSSKTPIDENIAHEHPLINDEHAELDTIVYKGPLTQARKKQLQHEVNLFLNDCEHVPPKNHVLPNGCSLPVLKFEAQVARVKLSPDPISTRSGKHPASPMEVEAAEGSSSARFTPANLKRKKQADSQYEMRQRELPAEK</sequence>
<keyword evidence="3" id="KW-1185">Reference proteome</keyword>
<proteinExistence type="predicted"/>
<feature type="non-terminal residue" evidence="2">
    <location>
        <position position="155"/>
    </location>
</feature>
<evidence type="ECO:0000313" key="2">
    <source>
        <dbReference type="EMBL" id="TVU43938.1"/>
    </source>
</evidence>
<dbReference type="Gramene" id="TVU43938">
    <property type="protein sequence ID" value="TVU43938"/>
    <property type="gene ID" value="EJB05_03359"/>
</dbReference>